<evidence type="ECO:0000313" key="1">
    <source>
        <dbReference type="EMBL" id="JAE12063.1"/>
    </source>
</evidence>
<name>A0A0A9FUS6_ARUDO</name>
<organism evidence="1">
    <name type="scientific">Arundo donax</name>
    <name type="common">Giant reed</name>
    <name type="synonym">Donax arundinaceus</name>
    <dbReference type="NCBI Taxonomy" id="35708"/>
    <lineage>
        <taxon>Eukaryota</taxon>
        <taxon>Viridiplantae</taxon>
        <taxon>Streptophyta</taxon>
        <taxon>Embryophyta</taxon>
        <taxon>Tracheophyta</taxon>
        <taxon>Spermatophyta</taxon>
        <taxon>Magnoliopsida</taxon>
        <taxon>Liliopsida</taxon>
        <taxon>Poales</taxon>
        <taxon>Poaceae</taxon>
        <taxon>PACMAD clade</taxon>
        <taxon>Arundinoideae</taxon>
        <taxon>Arundineae</taxon>
        <taxon>Arundo</taxon>
    </lineage>
</organism>
<protein>
    <submittedName>
        <fullName evidence="1">Uncharacterized protein</fullName>
    </submittedName>
</protein>
<reference evidence="1" key="2">
    <citation type="journal article" date="2015" name="Data Brief">
        <title>Shoot transcriptome of the giant reed, Arundo donax.</title>
        <authorList>
            <person name="Barrero R.A."/>
            <person name="Guerrero F.D."/>
            <person name="Moolhuijzen P."/>
            <person name="Goolsby J.A."/>
            <person name="Tidwell J."/>
            <person name="Bellgard S.E."/>
            <person name="Bellgard M.I."/>
        </authorList>
    </citation>
    <scope>NUCLEOTIDE SEQUENCE</scope>
    <source>
        <tissue evidence="1">Shoot tissue taken approximately 20 cm above the soil surface</tissue>
    </source>
</reference>
<proteinExistence type="predicted"/>
<sequence>MSCLATAQTAAVHTKPRVPIRLWCPGPGP</sequence>
<dbReference type="EMBL" id="GBRH01185833">
    <property type="protein sequence ID" value="JAE12063.1"/>
    <property type="molecule type" value="Transcribed_RNA"/>
</dbReference>
<dbReference type="AlphaFoldDB" id="A0A0A9FUS6"/>
<accession>A0A0A9FUS6</accession>
<reference evidence="1" key="1">
    <citation type="submission" date="2014-09" db="EMBL/GenBank/DDBJ databases">
        <authorList>
            <person name="Magalhaes I.L.F."/>
            <person name="Oliveira U."/>
            <person name="Santos F.R."/>
            <person name="Vidigal T.H.D.A."/>
            <person name="Brescovit A.D."/>
            <person name="Santos A.J."/>
        </authorList>
    </citation>
    <scope>NUCLEOTIDE SEQUENCE</scope>
    <source>
        <tissue evidence="1">Shoot tissue taken approximately 20 cm above the soil surface</tissue>
    </source>
</reference>